<dbReference type="Proteomes" id="UP001358586">
    <property type="component" value="Chromosome 5"/>
</dbReference>
<evidence type="ECO:0000313" key="2">
    <source>
        <dbReference type="Proteomes" id="UP001358586"/>
    </source>
</evidence>
<protein>
    <submittedName>
        <fullName evidence="1">Uncharacterized protein</fullName>
    </submittedName>
</protein>
<reference evidence="1 2" key="1">
    <citation type="submission" date="2023-03" db="EMBL/GenBank/DDBJ databases">
        <title>WGS of Gossypium arboreum.</title>
        <authorList>
            <person name="Yu D."/>
        </authorList>
    </citation>
    <scope>NUCLEOTIDE SEQUENCE [LARGE SCALE GENOMIC DNA]</scope>
    <source>
        <tissue evidence="1">Leaf</tissue>
    </source>
</reference>
<accession>A0ABR0Q2Z5</accession>
<keyword evidence="2" id="KW-1185">Reference proteome</keyword>
<organism evidence="1 2">
    <name type="scientific">Gossypium arboreum</name>
    <name type="common">Tree cotton</name>
    <name type="synonym">Gossypium nanking</name>
    <dbReference type="NCBI Taxonomy" id="29729"/>
    <lineage>
        <taxon>Eukaryota</taxon>
        <taxon>Viridiplantae</taxon>
        <taxon>Streptophyta</taxon>
        <taxon>Embryophyta</taxon>
        <taxon>Tracheophyta</taxon>
        <taxon>Spermatophyta</taxon>
        <taxon>Magnoliopsida</taxon>
        <taxon>eudicotyledons</taxon>
        <taxon>Gunneridae</taxon>
        <taxon>Pentapetalae</taxon>
        <taxon>rosids</taxon>
        <taxon>malvids</taxon>
        <taxon>Malvales</taxon>
        <taxon>Malvaceae</taxon>
        <taxon>Malvoideae</taxon>
        <taxon>Gossypium</taxon>
    </lineage>
</organism>
<name>A0ABR0Q2Z5_GOSAR</name>
<gene>
    <name evidence="1" type="ORF">PVK06_017536</name>
</gene>
<dbReference type="EMBL" id="JARKNE010000005">
    <property type="protein sequence ID" value="KAK5833683.1"/>
    <property type="molecule type" value="Genomic_DNA"/>
</dbReference>
<proteinExistence type="predicted"/>
<comment type="caution">
    <text evidence="1">The sequence shown here is derived from an EMBL/GenBank/DDBJ whole genome shotgun (WGS) entry which is preliminary data.</text>
</comment>
<evidence type="ECO:0000313" key="1">
    <source>
        <dbReference type="EMBL" id="KAK5833683.1"/>
    </source>
</evidence>
<sequence length="125" mass="14652">MGRPVMLHTWIRRLGRVWGVTYYLVIYLGLKYASNNGRVVTSTSGVVILNLEASRAKNKDEEDEMSALCDDKVYNEGFYEEWEIKDNQILLMMELQQTPLDEVMHDVRNFDREDPFIVINHPKLD</sequence>